<comment type="caution">
    <text evidence="6">The sequence shown here is derived from an EMBL/GenBank/DDBJ whole genome shotgun (WGS) entry which is preliminary data.</text>
</comment>
<keyword evidence="6" id="KW-0966">Cell projection</keyword>
<evidence type="ECO:0000256" key="3">
    <source>
        <dbReference type="RuleBase" id="RU362073"/>
    </source>
</evidence>
<evidence type="ECO:0000256" key="2">
    <source>
        <dbReference type="ARBA" id="ARBA00023143"/>
    </source>
</evidence>
<dbReference type="InterPro" id="IPR001492">
    <property type="entry name" value="Flagellin"/>
</dbReference>
<dbReference type="GO" id="GO:0005576">
    <property type="term" value="C:extracellular region"/>
    <property type="evidence" value="ECO:0007669"/>
    <property type="project" value="UniProtKB-SubCell"/>
</dbReference>
<dbReference type="GO" id="GO:0005198">
    <property type="term" value="F:structural molecule activity"/>
    <property type="evidence" value="ECO:0007669"/>
    <property type="project" value="UniProtKB-UniRule"/>
</dbReference>
<feature type="domain" description="Flagellin N-terminal" evidence="4">
    <location>
        <begin position="27"/>
        <end position="158"/>
    </location>
</feature>
<dbReference type="Pfam" id="PF00669">
    <property type="entry name" value="Flagellin_N"/>
    <property type="match status" value="1"/>
</dbReference>
<organism evidence="6 7">
    <name type="scientific">Acuticoccus sediminis</name>
    <dbReference type="NCBI Taxonomy" id="2184697"/>
    <lineage>
        <taxon>Bacteria</taxon>
        <taxon>Pseudomonadati</taxon>
        <taxon>Pseudomonadota</taxon>
        <taxon>Alphaproteobacteria</taxon>
        <taxon>Hyphomicrobiales</taxon>
        <taxon>Amorphaceae</taxon>
        <taxon>Acuticoccus</taxon>
    </lineage>
</organism>
<dbReference type="InterPro" id="IPR001029">
    <property type="entry name" value="Flagellin_N"/>
</dbReference>
<evidence type="ECO:0000256" key="1">
    <source>
        <dbReference type="ARBA" id="ARBA00005709"/>
    </source>
</evidence>
<dbReference type="Pfam" id="PF00700">
    <property type="entry name" value="Flagellin_C"/>
    <property type="match status" value="1"/>
</dbReference>
<keyword evidence="3" id="KW-0964">Secreted</keyword>
<dbReference type="AlphaFoldDB" id="A0A8B2NQK2"/>
<evidence type="ECO:0000313" key="6">
    <source>
        <dbReference type="EMBL" id="RAI00952.1"/>
    </source>
</evidence>
<reference evidence="6 7" key="1">
    <citation type="submission" date="2018-05" db="EMBL/GenBank/DDBJ databases">
        <title>Acuticoccus sediminis sp. nov., isolated from deep-sea sediment of Indian Ocean.</title>
        <authorList>
            <person name="Liu X."/>
            <person name="Lai Q."/>
            <person name="Du Y."/>
            <person name="Sun F."/>
            <person name="Zhang X."/>
            <person name="Wang S."/>
            <person name="Shao Z."/>
        </authorList>
    </citation>
    <scope>NUCLEOTIDE SEQUENCE [LARGE SCALE GENOMIC DNA]</scope>
    <source>
        <strain evidence="6 7">PTG4-2</strain>
    </source>
</reference>
<name>A0A8B2NQK2_9HYPH</name>
<comment type="similarity">
    <text evidence="1 3">Belongs to the bacterial flagellin family.</text>
</comment>
<dbReference type="InterPro" id="IPR046358">
    <property type="entry name" value="Flagellin_C"/>
</dbReference>
<keyword evidence="6" id="KW-0969">Cilium</keyword>
<proteinExistence type="inferred from homology"/>
<accession>A0A8B2NQK2</accession>
<dbReference type="GO" id="GO:0009288">
    <property type="term" value="C:bacterial-type flagellum"/>
    <property type="evidence" value="ECO:0007669"/>
    <property type="project" value="UniProtKB-SubCell"/>
</dbReference>
<evidence type="ECO:0000313" key="7">
    <source>
        <dbReference type="Proteomes" id="UP000249590"/>
    </source>
</evidence>
<evidence type="ECO:0000259" key="4">
    <source>
        <dbReference type="Pfam" id="PF00669"/>
    </source>
</evidence>
<keyword evidence="7" id="KW-1185">Reference proteome</keyword>
<dbReference type="SUPFAM" id="SSF64518">
    <property type="entry name" value="Phase 1 flagellin"/>
    <property type="match status" value="1"/>
</dbReference>
<keyword evidence="6" id="KW-0282">Flagellum</keyword>
<dbReference type="PANTHER" id="PTHR42792:SF2">
    <property type="entry name" value="FLAGELLIN"/>
    <property type="match status" value="1"/>
</dbReference>
<feature type="domain" description="Flagellin C-terminal" evidence="5">
    <location>
        <begin position="236"/>
        <end position="319"/>
    </location>
</feature>
<keyword evidence="2 3" id="KW-0975">Bacterial flagellum</keyword>
<dbReference type="PANTHER" id="PTHR42792">
    <property type="entry name" value="FLAGELLIN"/>
    <property type="match status" value="1"/>
</dbReference>
<comment type="function">
    <text evidence="3">Flagellin is the subunit protein which polymerizes to form the filaments of bacterial flagella.</text>
</comment>
<sequence>MKSTLRAVSGMFPLILYCVEDETMTSIITNAAAISALRNLQNVNSALETTNERVSTGLRVNDAADNATYWELATTARSENSADIALRDSLGIGKALMTSVQATMDATVSELQDLQTLLVSARQAGADRSAIQTEVDGIVSRLESLAATQPMNGVTLFTADPASNSDISYVTSINHSATTTFGTLTVATDSFILTDSATNAGILNGTAAAVITDLDGTTVSAATDATAATVLDPYIAALDTAIASAIAGAQEAGASLSALESAESYLNSMIDARTVAIGDLVDANMEEESTKLRALQTQQQLAIEALSIANSQSSSILGLFR</sequence>
<protein>
    <recommendedName>
        <fullName evidence="3">Flagellin</fullName>
    </recommendedName>
</protein>
<dbReference type="Gene3D" id="1.20.1330.10">
    <property type="entry name" value="f41 fragment of flagellin, N-terminal domain"/>
    <property type="match status" value="1"/>
</dbReference>
<dbReference type="EMBL" id="QHHQ01000003">
    <property type="protein sequence ID" value="RAI00952.1"/>
    <property type="molecule type" value="Genomic_DNA"/>
</dbReference>
<gene>
    <name evidence="6" type="ORF">DLJ53_17135</name>
</gene>
<evidence type="ECO:0000259" key="5">
    <source>
        <dbReference type="Pfam" id="PF00700"/>
    </source>
</evidence>
<comment type="subcellular location">
    <subcellularLocation>
        <location evidence="3">Secreted</location>
    </subcellularLocation>
    <subcellularLocation>
        <location evidence="3">Bacterial flagellum</location>
    </subcellularLocation>
</comment>
<dbReference type="Proteomes" id="UP000249590">
    <property type="component" value="Unassembled WGS sequence"/>
</dbReference>